<sequence length="147" mass="16484">MLVDRDAAITNFKKETYYHVRLMLPGAEAASAKICAADEAGKLKAACEASAAVCTSLTREKKTIAPPKLFDLTSLQREANRIYGYTAKQTLDLAQTLYEKKLLTYPRTDSNYLTDDMGETATDIIKVLCEKLSFMEGADFRRRLQRC</sequence>
<dbReference type="GO" id="GO:0003917">
    <property type="term" value="F:DNA topoisomerase type I (single strand cut, ATP-independent) activity"/>
    <property type="evidence" value="ECO:0007669"/>
    <property type="project" value="InterPro"/>
</dbReference>
<dbReference type="GO" id="GO:0006310">
    <property type="term" value="P:DNA recombination"/>
    <property type="evidence" value="ECO:0007669"/>
    <property type="project" value="TreeGrafter"/>
</dbReference>
<dbReference type="InterPro" id="IPR013825">
    <property type="entry name" value="Topo_IA_cen_sub2"/>
</dbReference>
<dbReference type="PROSITE" id="PS52039">
    <property type="entry name" value="TOPO_IA_2"/>
    <property type="match status" value="1"/>
</dbReference>
<evidence type="ECO:0000259" key="2">
    <source>
        <dbReference type="PROSITE" id="PS52039"/>
    </source>
</evidence>
<dbReference type="InterPro" id="IPR013826">
    <property type="entry name" value="Topo_IA_cen_sub3"/>
</dbReference>
<dbReference type="GO" id="GO:0006265">
    <property type="term" value="P:DNA topological change"/>
    <property type="evidence" value="ECO:0007669"/>
    <property type="project" value="InterPro"/>
</dbReference>
<feature type="domain" description="Topo IA-type catalytic" evidence="2">
    <location>
        <begin position="1"/>
        <end position="147"/>
    </location>
</feature>
<name>C7GH18_9FIRM</name>
<dbReference type="AlphaFoldDB" id="C7GH18"/>
<reference evidence="3 4" key="1">
    <citation type="submission" date="2009-08" db="EMBL/GenBank/DDBJ databases">
        <authorList>
            <person name="Weinstock G."/>
            <person name="Sodergren E."/>
            <person name="Clifton S."/>
            <person name="Fulton L."/>
            <person name="Fulton B."/>
            <person name="Courtney L."/>
            <person name="Fronick C."/>
            <person name="Harrison M."/>
            <person name="Strong C."/>
            <person name="Farmer C."/>
            <person name="Delahaunty K."/>
            <person name="Markovic C."/>
            <person name="Hall O."/>
            <person name="Minx P."/>
            <person name="Tomlinson C."/>
            <person name="Mitreva M."/>
            <person name="Nelson J."/>
            <person name="Hou S."/>
            <person name="Wollam A."/>
            <person name="Pepin K.H."/>
            <person name="Johnson M."/>
            <person name="Bhonagiri V."/>
            <person name="Nash W.E."/>
            <person name="Warren W."/>
            <person name="Chinwalla A."/>
            <person name="Mardis E.R."/>
            <person name="Wilson R.K."/>
        </authorList>
    </citation>
    <scope>NUCLEOTIDE SEQUENCE [LARGE SCALE GENOMIC DNA]</scope>
    <source>
        <strain evidence="3 4">L1-82</strain>
    </source>
</reference>
<dbReference type="Proteomes" id="UP000004828">
    <property type="component" value="Unassembled WGS sequence"/>
</dbReference>
<dbReference type="GO" id="GO:0006281">
    <property type="term" value="P:DNA repair"/>
    <property type="evidence" value="ECO:0007669"/>
    <property type="project" value="TreeGrafter"/>
</dbReference>
<evidence type="ECO:0000313" key="4">
    <source>
        <dbReference type="Proteomes" id="UP000004828"/>
    </source>
</evidence>
<dbReference type="InterPro" id="IPR013497">
    <property type="entry name" value="Topo_IA_cen"/>
</dbReference>
<dbReference type="GO" id="GO:0003677">
    <property type="term" value="F:DNA binding"/>
    <property type="evidence" value="ECO:0007669"/>
    <property type="project" value="InterPro"/>
</dbReference>
<dbReference type="Gene3D" id="1.10.460.10">
    <property type="entry name" value="Topoisomerase I, domain 2"/>
    <property type="match status" value="1"/>
</dbReference>
<proteinExistence type="predicted"/>
<dbReference type="InterPro" id="IPR023405">
    <property type="entry name" value="Topo_IA_core_domain"/>
</dbReference>
<dbReference type="PANTHER" id="PTHR11390:SF21">
    <property type="entry name" value="DNA TOPOISOMERASE 3-ALPHA"/>
    <property type="match status" value="1"/>
</dbReference>
<dbReference type="HOGENOM" id="CLU_1766631_0_0_9"/>
<organism evidence="3 4">
    <name type="scientific">Roseburia intestinalis L1-82</name>
    <dbReference type="NCBI Taxonomy" id="536231"/>
    <lineage>
        <taxon>Bacteria</taxon>
        <taxon>Bacillati</taxon>
        <taxon>Bacillota</taxon>
        <taxon>Clostridia</taxon>
        <taxon>Lachnospirales</taxon>
        <taxon>Lachnospiraceae</taxon>
        <taxon>Roseburia</taxon>
    </lineage>
</organism>
<dbReference type="InterPro" id="IPR023406">
    <property type="entry name" value="Topo_IA_AS"/>
</dbReference>
<dbReference type="GO" id="GO:0043597">
    <property type="term" value="C:cytoplasmic replication fork"/>
    <property type="evidence" value="ECO:0007669"/>
    <property type="project" value="TreeGrafter"/>
</dbReference>
<comment type="caution">
    <text evidence="3">The sequence shown here is derived from an EMBL/GenBank/DDBJ whole genome shotgun (WGS) entry which is preliminary data.</text>
</comment>
<evidence type="ECO:0000256" key="1">
    <source>
        <dbReference type="ARBA" id="ARBA00023235"/>
    </source>
</evidence>
<dbReference type="SUPFAM" id="SSF56712">
    <property type="entry name" value="Prokaryotic type I DNA topoisomerase"/>
    <property type="match status" value="1"/>
</dbReference>
<dbReference type="InterPro" id="IPR013824">
    <property type="entry name" value="Topo_IA_cen_sub1"/>
</dbReference>
<dbReference type="Gene3D" id="2.70.20.10">
    <property type="entry name" value="Topoisomerase I, domain 3"/>
    <property type="match status" value="1"/>
</dbReference>
<gene>
    <name evidence="3" type="ORF">ROSINTL182_09239</name>
</gene>
<dbReference type="Gene3D" id="1.10.290.10">
    <property type="entry name" value="Topoisomerase I, domain 4"/>
    <property type="match status" value="1"/>
</dbReference>
<dbReference type="InterPro" id="IPR000380">
    <property type="entry name" value="Topo_IA"/>
</dbReference>
<evidence type="ECO:0000313" key="3">
    <source>
        <dbReference type="EMBL" id="EEU98884.1"/>
    </source>
</evidence>
<dbReference type="PROSITE" id="PS00396">
    <property type="entry name" value="TOPO_IA_1"/>
    <property type="match status" value="1"/>
</dbReference>
<protein>
    <recommendedName>
        <fullName evidence="2">Topo IA-type catalytic domain-containing protein</fullName>
    </recommendedName>
</protein>
<dbReference type="Pfam" id="PF01131">
    <property type="entry name" value="Topoisom_bac"/>
    <property type="match status" value="1"/>
</dbReference>
<dbReference type="EMBL" id="ABYJ02000262">
    <property type="protein sequence ID" value="EEU98884.1"/>
    <property type="molecule type" value="Genomic_DNA"/>
</dbReference>
<keyword evidence="1" id="KW-0413">Isomerase</keyword>
<dbReference type="PANTHER" id="PTHR11390">
    <property type="entry name" value="PROKARYOTIC DNA TOPOISOMERASE"/>
    <property type="match status" value="1"/>
</dbReference>
<accession>C7GH18</accession>